<name>A0A166B9J0_9HYPH</name>
<dbReference type="InterPro" id="IPR019884">
    <property type="entry name" value="YtoQ_family_protein"/>
</dbReference>
<comment type="caution">
    <text evidence="1">The sequence shown here is derived from an EMBL/GenBank/DDBJ whole genome shotgun (WGS) entry which is preliminary data.</text>
</comment>
<keyword evidence="2" id="KW-1185">Reference proteome</keyword>
<dbReference type="RefSeq" id="WP_068000454.1">
    <property type="nucleotide sequence ID" value="NZ_FOFM01000003.1"/>
</dbReference>
<sequence length="150" mass="16605">MKTWRVYLSGEIHTDWRERIEHGAADAGLPVHFDSAVTDHEASDDCGVEILGAEDNNFWKDHKGAKVNAIRTRTLISEADIVVVRFGDKYRQWNAAFDAGFASALGKSIIVLHEPALTHPLKEVDGAALAVAEDPDQVVDLLRYVIRGEL</sequence>
<dbReference type="Proteomes" id="UP000076577">
    <property type="component" value="Unassembled WGS sequence"/>
</dbReference>
<protein>
    <recommendedName>
        <fullName evidence="3">YtoQ family protein</fullName>
    </recommendedName>
</protein>
<reference evidence="1 2" key="1">
    <citation type="journal article" date="2016" name="Front. Microbiol.">
        <title>Comparative Genomic Analysis Reveals a Diverse Repertoire of Genes Involved in Prokaryote-Eukaryote Interactions within the Pseudovibrio Genus.</title>
        <authorList>
            <person name="Romano S."/>
            <person name="Fernandez-Guerra A."/>
            <person name="Reen F.J."/>
            <person name="Glockner F.O."/>
            <person name="Crowley S.P."/>
            <person name="O'Sullivan O."/>
            <person name="Cotter P.D."/>
            <person name="Adams C."/>
            <person name="Dobson A.D."/>
            <person name="O'Gara F."/>
        </authorList>
    </citation>
    <scope>NUCLEOTIDE SEQUENCE [LARGE SCALE GENOMIC DNA]</scope>
    <source>
        <strain evidence="1 2">Ad2</strain>
    </source>
</reference>
<evidence type="ECO:0008006" key="3">
    <source>
        <dbReference type="Google" id="ProtNLM"/>
    </source>
</evidence>
<evidence type="ECO:0000313" key="1">
    <source>
        <dbReference type="EMBL" id="KZL22046.1"/>
    </source>
</evidence>
<dbReference type="AlphaFoldDB" id="A0A166B9J0"/>
<dbReference type="PATRIC" id="fig|989403.3.peg.74"/>
<accession>A0A166B9J0</accession>
<organism evidence="1 2">
    <name type="scientific">Pseudovibrio axinellae</name>
    <dbReference type="NCBI Taxonomy" id="989403"/>
    <lineage>
        <taxon>Bacteria</taxon>
        <taxon>Pseudomonadati</taxon>
        <taxon>Pseudomonadota</taxon>
        <taxon>Alphaproteobacteria</taxon>
        <taxon>Hyphomicrobiales</taxon>
        <taxon>Stappiaceae</taxon>
        <taxon>Pseudovibrio</taxon>
    </lineage>
</organism>
<dbReference type="OrthoDB" id="979989at2"/>
<dbReference type="EMBL" id="LMCB01000001">
    <property type="protein sequence ID" value="KZL22046.1"/>
    <property type="molecule type" value="Genomic_DNA"/>
</dbReference>
<gene>
    <name evidence="1" type="ORF">PsAD2_00071</name>
</gene>
<evidence type="ECO:0000313" key="2">
    <source>
        <dbReference type="Proteomes" id="UP000076577"/>
    </source>
</evidence>
<dbReference type="NCBIfam" id="TIGR03646">
    <property type="entry name" value="YtoQ_fam"/>
    <property type="match status" value="1"/>
</dbReference>
<dbReference type="Pfam" id="PF11071">
    <property type="entry name" value="Nuc_deoxyri_tr3"/>
    <property type="match status" value="1"/>
</dbReference>
<proteinExistence type="predicted"/>
<dbReference type="STRING" id="989403.SAMN05421798_103129"/>